<proteinExistence type="predicted"/>
<keyword evidence="3" id="KW-1185">Reference proteome</keyword>
<dbReference type="PANTHER" id="PTHR32246:SF173">
    <property type="entry name" value="C2 DOMAIN-CONTAINING PROTEIN"/>
    <property type="match status" value="1"/>
</dbReference>
<dbReference type="EMBL" id="BSYO01000034">
    <property type="protein sequence ID" value="GMH28415.1"/>
    <property type="molecule type" value="Genomic_DNA"/>
</dbReference>
<dbReference type="Proteomes" id="UP001279734">
    <property type="component" value="Unassembled WGS sequence"/>
</dbReference>
<dbReference type="Pfam" id="PF00168">
    <property type="entry name" value="C2"/>
    <property type="match status" value="1"/>
</dbReference>
<reference evidence="2" key="1">
    <citation type="submission" date="2023-05" db="EMBL/GenBank/DDBJ databases">
        <title>Nepenthes gracilis genome sequencing.</title>
        <authorList>
            <person name="Fukushima K."/>
        </authorList>
    </citation>
    <scope>NUCLEOTIDE SEQUENCE</scope>
    <source>
        <strain evidence="2">SING2019-196</strain>
    </source>
</reference>
<dbReference type="InterPro" id="IPR044750">
    <property type="entry name" value="C2_SRC2/BAP"/>
</dbReference>
<evidence type="ECO:0000313" key="3">
    <source>
        <dbReference type="Proteomes" id="UP001279734"/>
    </source>
</evidence>
<name>A0AAD3TE90_NEPGR</name>
<protein>
    <recommendedName>
        <fullName evidence="1">C2 domain-containing protein</fullName>
    </recommendedName>
</protein>
<evidence type="ECO:0000313" key="2">
    <source>
        <dbReference type="EMBL" id="GMH28415.1"/>
    </source>
</evidence>
<accession>A0AAD3TE90</accession>
<dbReference type="PANTHER" id="PTHR32246">
    <property type="entry name" value="INGRESSION PROTEIN FIC1"/>
    <property type="match status" value="1"/>
</dbReference>
<organism evidence="2 3">
    <name type="scientific">Nepenthes gracilis</name>
    <name type="common">Slender pitcher plant</name>
    <dbReference type="NCBI Taxonomy" id="150966"/>
    <lineage>
        <taxon>Eukaryota</taxon>
        <taxon>Viridiplantae</taxon>
        <taxon>Streptophyta</taxon>
        <taxon>Embryophyta</taxon>
        <taxon>Tracheophyta</taxon>
        <taxon>Spermatophyta</taxon>
        <taxon>Magnoliopsida</taxon>
        <taxon>eudicotyledons</taxon>
        <taxon>Gunneridae</taxon>
        <taxon>Pentapetalae</taxon>
        <taxon>Caryophyllales</taxon>
        <taxon>Nepenthaceae</taxon>
        <taxon>Nepenthes</taxon>
    </lineage>
</organism>
<dbReference type="SUPFAM" id="SSF49562">
    <property type="entry name" value="C2 domain (Calcium/lipid-binding domain, CaLB)"/>
    <property type="match status" value="1"/>
</dbReference>
<dbReference type="Gene3D" id="2.60.40.150">
    <property type="entry name" value="C2 domain"/>
    <property type="match status" value="1"/>
</dbReference>
<dbReference type="InterPro" id="IPR035892">
    <property type="entry name" value="C2_domain_sf"/>
</dbReference>
<dbReference type="PROSITE" id="PS50004">
    <property type="entry name" value="C2"/>
    <property type="match status" value="1"/>
</dbReference>
<evidence type="ECO:0000259" key="1">
    <source>
        <dbReference type="PROSITE" id="PS50004"/>
    </source>
</evidence>
<dbReference type="SMART" id="SM00239">
    <property type="entry name" value="C2"/>
    <property type="match status" value="1"/>
</dbReference>
<gene>
    <name evidence="2" type="ORF">Nepgr_030258</name>
</gene>
<feature type="domain" description="C2" evidence="1">
    <location>
        <begin position="1"/>
        <end position="111"/>
    </location>
</feature>
<dbReference type="InterPro" id="IPR000008">
    <property type="entry name" value="C2_dom"/>
</dbReference>
<sequence>MAYRTLEVTVLSANDLKKAGLFSKMDLYVVVFLHGASTAAKHKTPIDRHGGRNPTWNSSVKFTIDELAAKQGRLTLVFHILRRKALGDKLVGEVNAPVKDLLSDDDAATTASGVGKSVQFVSYQVRKPSGMPRGVLNFSYKFGDTANQSYEPATAFPAAAGSSTAYPPSAPTAPPAYVVPEQYPPPSSPLVEDYNYGAYPSAGAAVGYGYPAQYYGYPSQSGYGYPAQPGYGYPAQSGYGYNGYGYGYPPVVQPKAKKNNFGMGVGAGLLGGALAGLLVGDLVSDVGFGMGGF</sequence>
<dbReference type="CDD" id="cd04051">
    <property type="entry name" value="C2_SRC2_like"/>
    <property type="match status" value="1"/>
</dbReference>
<dbReference type="GO" id="GO:0006952">
    <property type="term" value="P:defense response"/>
    <property type="evidence" value="ECO:0007669"/>
    <property type="project" value="InterPro"/>
</dbReference>
<dbReference type="AlphaFoldDB" id="A0AAD3TE90"/>
<comment type="caution">
    <text evidence="2">The sequence shown here is derived from an EMBL/GenBank/DDBJ whole genome shotgun (WGS) entry which is preliminary data.</text>
</comment>